<evidence type="ECO:0000313" key="2">
    <source>
        <dbReference type="Proteomes" id="UP000671862"/>
    </source>
</evidence>
<sequence>MDYVLFPDVHVKYNDTNAKPFLKWAGGKSQLIGELYKRLPKGKTA</sequence>
<name>A0ABX7S4Z7_9BACT</name>
<accession>A0ABX7S4Z7</accession>
<gene>
    <name evidence="1" type="ORF">JYK00_07510</name>
</gene>
<dbReference type="Gene3D" id="3.40.50.150">
    <property type="entry name" value="Vaccinia Virus protein VP39"/>
    <property type="match status" value="1"/>
</dbReference>
<organism evidence="1 2">
    <name type="scientific">Thermosipho ferrireducens</name>
    <dbReference type="NCBI Taxonomy" id="2571116"/>
    <lineage>
        <taxon>Bacteria</taxon>
        <taxon>Thermotogati</taxon>
        <taxon>Thermotogota</taxon>
        <taxon>Thermotogae</taxon>
        <taxon>Thermotogales</taxon>
        <taxon>Fervidobacteriaceae</taxon>
        <taxon>Thermosipho</taxon>
    </lineage>
</organism>
<protein>
    <submittedName>
        <fullName evidence="1">Uncharacterized protein</fullName>
    </submittedName>
</protein>
<dbReference type="EMBL" id="CP071446">
    <property type="protein sequence ID" value="QTA37571.1"/>
    <property type="molecule type" value="Genomic_DNA"/>
</dbReference>
<keyword evidence="2" id="KW-1185">Reference proteome</keyword>
<evidence type="ECO:0000313" key="1">
    <source>
        <dbReference type="EMBL" id="QTA37571.1"/>
    </source>
</evidence>
<proteinExistence type="predicted"/>
<dbReference type="InterPro" id="IPR029063">
    <property type="entry name" value="SAM-dependent_MTases_sf"/>
</dbReference>
<reference evidence="1 2" key="1">
    <citation type="submission" date="2021-03" db="EMBL/GenBank/DDBJ databases">
        <title>Thermosipho ferrireducens sp.nov., an anaerobic thermophilic iron-reducing bacterium isolated from a deep-sea hydrothermal sulfide deposits.</title>
        <authorList>
            <person name="Zeng X."/>
            <person name="Chen Y."/>
            <person name="Shao Z."/>
        </authorList>
    </citation>
    <scope>NUCLEOTIDE SEQUENCE [LARGE SCALE GENOMIC DNA]</scope>
    <source>
        <strain evidence="1 2">JL129W03</strain>
    </source>
</reference>
<dbReference type="RefSeq" id="WP_207566295.1">
    <property type="nucleotide sequence ID" value="NZ_CP071446.1"/>
</dbReference>
<dbReference type="Proteomes" id="UP000671862">
    <property type="component" value="Chromosome"/>
</dbReference>